<dbReference type="EMBL" id="GL870956">
    <property type="protein sequence ID" value="EGC39532.1"/>
    <property type="molecule type" value="Genomic_DNA"/>
</dbReference>
<evidence type="ECO:0000313" key="3">
    <source>
        <dbReference type="Proteomes" id="UP000001064"/>
    </source>
</evidence>
<keyword evidence="1" id="KW-0472">Membrane</keyword>
<dbReference type="InParanoid" id="F0Z976"/>
<proteinExistence type="predicted"/>
<protein>
    <recommendedName>
        <fullName evidence="4">PH domain-containing protein</fullName>
    </recommendedName>
</protein>
<dbReference type="KEGG" id="dpp:DICPUDRAFT_74948"/>
<evidence type="ECO:0000256" key="1">
    <source>
        <dbReference type="SAM" id="Phobius"/>
    </source>
</evidence>
<reference evidence="3" key="1">
    <citation type="journal article" date="2011" name="Genome Biol.">
        <title>Comparative genomics of the social amoebae Dictyostelium discoideum and Dictyostelium purpureum.</title>
        <authorList>
            <consortium name="US DOE Joint Genome Institute (JGI-PGF)"/>
            <person name="Sucgang R."/>
            <person name="Kuo A."/>
            <person name="Tian X."/>
            <person name="Salerno W."/>
            <person name="Parikh A."/>
            <person name="Feasley C.L."/>
            <person name="Dalin E."/>
            <person name="Tu H."/>
            <person name="Huang E."/>
            <person name="Barry K."/>
            <person name="Lindquist E."/>
            <person name="Shapiro H."/>
            <person name="Bruce D."/>
            <person name="Schmutz J."/>
            <person name="Salamov A."/>
            <person name="Fey P."/>
            <person name="Gaudet P."/>
            <person name="Anjard C."/>
            <person name="Babu M.M."/>
            <person name="Basu S."/>
            <person name="Bushmanova Y."/>
            <person name="van der Wel H."/>
            <person name="Katoh-Kurasawa M."/>
            <person name="Dinh C."/>
            <person name="Coutinho P.M."/>
            <person name="Saito T."/>
            <person name="Elias M."/>
            <person name="Schaap P."/>
            <person name="Kay R.R."/>
            <person name="Henrissat B."/>
            <person name="Eichinger L."/>
            <person name="Rivero F."/>
            <person name="Putnam N.H."/>
            <person name="West C.M."/>
            <person name="Loomis W.F."/>
            <person name="Chisholm R.L."/>
            <person name="Shaulsky G."/>
            <person name="Strassmann J.E."/>
            <person name="Queller D.C."/>
            <person name="Kuspa A."/>
            <person name="Grigoriev I.V."/>
        </authorList>
    </citation>
    <scope>NUCLEOTIDE SEQUENCE [LARGE SCALE GENOMIC DNA]</scope>
    <source>
        <strain evidence="3">QSDP1</strain>
    </source>
</reference>
<accession>F0Z976</accession>
<feature type="transmembrane region" description="Helical" evidence="1">
    <location>
        <begin position="163"/>
        <end position="186"/>
    </location>
</feature>
<keyword evidence="3" id="KW-1185">Reference proteome</keyword>
<gene>
    <name evidence="2" type="ORF">DICPUDRAFT_74948</name>
</gene>
<dbReference type="GeneID" id="10509857"/>
<name>F0Z976_DICPU</name>
<dbReference type="OrthoDB" id="18554at2759"/>
<dbReference type="FunCoup" id="F0Z976">
    <property type="interactions" value="743"/>
</dbReference>
<keyword evidence="1" id="KW-0812">Transmembrane</keyword>
<dbReference type="AlphaFoldDB" id="F0Z976"/>
<dbReference type="VEuPathDB" id="AmoebaDB:DICPUDRAFT_74948"/>
<dbReference type="RefSeq" id="XP_003283979.1">
    <property type="nucleotide sequence ID" value="XM_003283931.1"/>
</dbReference>
<dbReference type="Proteomes" id="UP000001064">
    <property type="component" value="Unassembled WGS sequence"/>
</dbReference>
<evidence type="ECO:0000313" key="2">
    <source>
        <dbReference type="EMBL" id="EGC39532.1"/>
    </source>
</evidence>
<feature type="transmembrane region" description="Helical" evidence="1">
    <location>
        <begin position="281"/>
        <end position="305"/>
    </location>
</feature>
<sequence>MSAKTEGTFNCKHISDNGAIGPWESKYLILTEYDFKVKENADDTITRSIINLCDVVEVGRDESDAPPKSVEDLEQENNSDVELGSPKFLLKMKTRYNTGWIIEMESEQIFDEWSSVMERKKGVLRESDINPPPPPPVRGQKDYKSDYTLRDFFDNRRMMGEMWMVYAFIAYTILLSILFALLWTLYVLPEKNIVEIPTTCHIISSEAEYVWKRNYNLNIYVSYNTTEGELTNKMVQYCSGTSCPSKMVEKYPVGSDKECHYDEANPNYVFFDLSQMVRKRYTITFGLCGGLFGPWIICVVVMLITRWKTFSKMMKNTFCSC</sequence>
<organism evidence="2 3">
    <name type="scientific">Dictyostelium purpureum</name>
    <name type="common">Slime mold</name>
    <dbReference type="NCBI Taxonomy" id="5786"/>
    <lineage>
        <taxon>Eukaryota</taxon>
        <taxon>Amoebozoa</taxon>
        <taxon>Evosea</taxon>
        <taxon>Eumycetozoa</taxon>
        <taxon>Dictyostelia</taxon>
        <taxon>Dictyosteliales</taxon>
        <taxon>Dictyosteliaceae</taxon>
        <taxon>Dictyostelium</taxon>
    </lineage>
</organism>
<evidence type="ECO:0008006" key="4">
    <source>
        <dbReference type="Google" id="ProtNLM"/>
    </source>
</evidence>
<dbReference type="OMA" id="NTHYINS"/>
<keyword evidence="1" id="KW-1133">Transmembrane helix</keyword>
<dbReference type="eggNOG" id="ENOG502RGE0">
    <property type="taxonomic scope" value="Eukaryota"/>
</dbReference>